<evidence type="ECO:0000256" key="6">
    <source>
        <dbReference type="SAM" id="MobiDB-lite"/>
    </source>
</evidence>
<keyword evidence="5" id="KW-0325">Glycoprotein</keyword>
<keyword evidence="9" id="KW-1185">Reference proteome</keyword>
<dbReference type="GeneID" id="105363354"/>
<protein>
    <submittedName>
        <fullName evidence="10">Protein bride of sevenless</fullName>
    </submittedName>
</protein>
<dbReference type="PANTHER" id="PTHR24060">
    <property type="entry name" value="METABOTROPIC GLUTAMATE RECEPTOR"/>
    <property type="match status" value="1"/>
</dbReference>
<feature type="domain" description="G-protein coupled receptors family 3 profile" evidence="8">
    <location>
        <begin position="443"/>
        <end position="669"/>
    </location>
</feature>
<evidence type="ECO:0000256" key="4">
    <source>
        <dbReference type="ARBA" id="ARBA00023136"/>
    </source>
</evidence>
<organism evidence="9 10">
    <name type="scientific">Ceratosolen solmsi marchali</name>
    <dbReference type="NCBI Taxonomy" id="326594"/>
    <lineage>
        <taxon>Eukaryota</taxon>
        <taxon>Metazoa</taxon>
        <taxon>Ecdysozoa</taxon>
        <taxon>Arthropoda</taxon>
        <taxon>Hexapoda</taxon>
        <taxon>Insecta</taxon>
        <taxon>Pterygota</taxon>
        <taxon>Neoptera</taxon>
        <taxon>Endopterygota</taxon>
        <taxon>Hymenoptera</taxon>
        <taxon>Apocrita</taxon>
        <taxon>Proctotrupomorpha</taxon>
        <taxon>Chalcidoidea</taxon>
        <taxon>Agaonidae</taxon>
        <taxon>Agaoninae</taxon>
        <taxon>Ceratosolen</taxon>
    </lineage>
</organism>
<feature type="transmembrane region" description="Helical" evidence="7">
    <location>
        <begin position="549"/>
        <end position="573"/>
    </location>
</feature>
<evidence type="ECO:0000313" key="9">
    <source>
        <dbReference type="Proteomes" id="UP000695007"/>
    </source>
</evidence>
<sequence length="897" mass="102049">MIGWYIEVNRKMLIRLQGTTATNDQSTSSSFATQELVCPKNYTFMEITGDAVLSVFVDSDYGSECNISSSKSIDEVAIASFVVQTLNKMGYVPGVEIGLHVYDTCNDRISVYKQALISAVEMGCSAHYDLGILAPERFMEVLESLRSLNVLPVYTYGSPNLNFVLIDALVEFISTRYTTIDLILSSSWTILDRFLNVSREAGICVRSDKDIERRNNDTELVLVALGDYNDVSIWIDEQENAEEEDVKRIWIVLPVDNSYVDELLPEGSYVLKPEQFPLDVSQGLESANISQLPVDTIIHSPYLLSIGKAIVEIVKAFQDRKAESCPLGALGCTFPRMDSQERRSMSNARLYETLHIPAKSYSTRYTISQKMDGTMLEITGYKIDATSVHFRILAENKQLRLPRFCIKNCMQCINFQTQDGTNIDESPVMEIELGTLKTELWVPIVLTIVSCITLACFLVFALILYLFFMADVLDGNPTLTILLILSTIFMLQSIVPFCLYERAKDTDQLNASKIFVSSLSFGLVFSVMLTRALCLAFSTSDVFSQHINGYLQSFMLFFMAAVELAISTMYFVLGSNDSAHVIRSPFYIVLLSYDVFLLLLLFIVCCFIPHIQRNYNEGMCFFGTTIGLVICWTTWITCFLFITADKRDLIICCGILGTACLIFIGILAPQTYFMCMRLYREKNLVGRFESMDFSPDPRMNNTARQALDLQSCQSMYDYMNCNNNDVPHQQHHQQQISVANYYGSASPKNKYEMNHHILEPRHTPGYSNYGFRTEMRELDDVYVIPQLHIEDSDVSLDPHKFKIKPPTVKCRKSSKSRTETRNAFPKLPMQKARSSRQRNERDNCIETEVYVEDRLSPVRHGPNERYPQRSCSPRLSPTHATIREEGESAYTTRITRF</sequence>
<feature type="transmembrane region" description="Helical" evidence="7">
    <location>
        <begin position="620"/>
        <end position="642"/>
    </location>
</feature>
<evidence type="ECO:0000256" key="3">
    <source>
        <dbReference type="ARBA" id="ARBA00022989"/>
    </source>
</evidence>
<dbReference type="InterPro" id="IPR050726">
    <property type="entry name" value="mGluR"/>
</dbReference>
<dbReference type="KEGG" id="csol:105363354"/>
<keyword evidence="4 7" id="KW-0472">Membrane</keyword>
<dbReference type="RefSeq" id="XP_011499322.1">
    <property type="nucleotide sequence ID" value="XM_011501020.1"/>
</dbReference>
<dbReference type="AlphaFoldDB" id="A0AAJ7DWT6"/>
<evidence type="ECO:0000256" key="1">
    <source>
        <dbReference type="ARBA" id="ARBA00004141"/>
    </source>
</evidence>
<feature type="transmembrane region" description="Helical" evidence="7">
    <location>
        <begin position="585"/>
        <end position="608"/>
    </location>
</feature>
<name>A0AAJ7DWT6_9HYME</name>
<evidence type="ECO:0000313" key="10">
    <source>
        <dbReference type="RefSeq" id="XP_011499322.1"/>
    </source>
</evidence>
<keyword evidence="2 7" id="KW-0812">Transmembrane</keyword>
<feature type="transmembrane region" description="Helical" evidence="7">
    <location>
        <begin position="514"/>
        <end position="537"/>
    </location>
</feature>
<feature type="compositionally biased region" description="Basic and acidic residues" evidence="6">
    <location>
        <begin position="857"/>
        <end position="867"/>
    </location>
</feature>
<evidence type="ECO:0000259" key="8">
    <source>
        <dbReference type="Pfam" id="PF00003"/>
    </source>
</evidence>
<dbReference type="InterPro" id="IPR017978">
    <property type="entry name" value="GPCR_3_C"/>
</dbReference>
<gene>
    <name evidence="10" type="primary">LOC105363354</name>
</gene>
<feature type="transmembrane region" description="Helical" evidence="7">
    <location>
        <begin position="479"/>
        <end position="502"/>
    </location>
</feature>
<feature type="region of interest" description="Disordered" evidence="6">
    <location>
        <begin position="857"/>
        <end position="876"/>
    </location>
</feature>
<feature type="transmembrane region" description="Helical" evidence="7">
    <location>
        <begin position="648"/>
        <end position="668"/>
    </location>
</feature>
<dbReference type="GO" id="GO:0004930">
    <property type="term" value="F:G protein-coupled receptor activity"/>
    <property type="evidence" value="ECO:0007669"/>
    <property type="project" value="InterPro"/>
</dbReference>
<dbReference type="Pfam" id="PF00003">
    <property type="entry name" value="7tm_3"/>
    <property type="match status" value="1"/>
</dbReference>
<evidence type="ECO:0000256" key="2">
    <source>
        <dbReference type="ARBA" id="ARBA00022692"/>
    </source>
</evidence>
<comment type="subcellular location">
    <subcellularLocation>
        <location evidence="1">Membrane</location>
        <topology evidence="1">Multi-pass membrane protein</topology>
    </subcellularLocation>
</comment>
<accession>A0AAJ7DWT6</accession>
<feature type="transmembrane region" description="Helical" evidence="7">
    <location>
        <begin position="440"/>
        <end position="467"/>
    </location>
</feature>
<dbReference type="GO" id="GO:0016020">
    <property type="term" value="C:membrane"/>
    <property type="evidence" value="ECO:0007669"/>
    <property type="project" value="UniProtKB-SubCell"/>
</dbReference>
<evidence type="ECO:0000256" key="5">
    <source>
        <dbReference type="ARBA" id="ARBA00023180"/>
    </source>
</evidence>
<keyword evidence="3 7" id="KW-1133">Transmembrane helix</keyword>
<reference evidence="10" key="1">
    <citation type="submission" date="2025-08" db="UniProtKB">
        <authorList>
            <consortium name="RefSeq"/>
        </authorList>
    </citation>
    <scope>IDENTIFICATION</scope>
</reference>
<dbReference type="CTD" id="43146"/>
<proteinExistence type="predicted"/>
<evidence type="ECO:0000256" key="7">
    <source>
        <dbReference type="SAM" id="Phobius"/>
    </source>
</evidence>
<feature type="region of interest" description="Disordered" evidence="6">
    <location>
        <begin position="805"/>
        <end position="843"/>
    </location>
</feature>
<dbReference type="Proteomes" id="UP000695007">
    <property type="component" value="Unplaced"/>
</dbReference>